<organism evidence="2 3">
    <name type="scientific">Gracilariopsis chorda</name>
    <dbReference type="NCBI Taxonomy" id="448386"/>
    <lineage>
        <taxon>Eukaryota</taxon>
        <taxon>Rhodophyta</taxon>
        <taxon>Florideophyceae</taxon>
        <taxon>Rhodymeniophycidae</taxon>
        <taxon>Gracilariales</taxon>
        <taxon>Gracilariaceae</taxon>
        <taxon>Gracilariopsis</taxon>
    </lineage>
</organism>
<reference evidence="2 3" key="1">
    <citation type="journal article" date="2018" name="Mol. Biol. Evol.">
        <title>Analysis of the draft genome of the red seaweed Gracilariopsis chorda provides insights into genome size evolution in Rhodophyta.</title>
        <authorList>
            <person name="Lee J."/>
            <person name="Yang E.C."/>
            <person name="Graf L."/>
            <person name="Yang J.H."/>
            <person name="Qiu H."/>
            <person name="Zel Zion U."/>
            <person name="Chan C.X."/>
            <person name="Stephens T.G."/>
            <person name="Weber A.P.M."/>
            <person name="Boo G.H."/>
            <person name="Boo S.M."/>
            <person name="Kim K.M."/>
            <person name="Shin Y."/>
            <person name="Jung M."/>
            <person name="Lee S.J."/>
            <person name="Yim H.S."/>
            <person name="Lee J.H."/>
            <person name="Bhattacharya D."/>
            <person name="Yoon H.S."/>
        </authorList>
    </citation>
    <scope>NUCLEOTIDE SEQUENCE [LARGE SCALE GENOMIC DNA]</scope>
    <source>
        <strain evidence="2 3">SKKU-2015</strain>
        <tissue evidence="2">Whole body</tissue>
    </source>
</reference>
<dbReference type="AlphaFoldDB" id="A0A2V3IJU5"/>
<keyword evidence="3" id="KW-1185">Reference proteome</keyword>
<dbReference type="InterPro" id="IPR019533">
    <property type="entry name" value="Peptidase_S26"/>
</dbReference>
<dbReference type="EMBL" id="NBIV01000168">
    <property type="protein sequence ID" value="PXF42318.1"/>
    <property type="molecule type" value="Genomic_DNA"/>
</dbReference>
<dbReference type="PANTHER" id="PTHR47040:SF1">
    <property type="entry name" value="MITOCHONDRIAL ATP-INDEPENDENT INNER MEMBRANE PROTEASE SUBUNIT 2"/>
    <property type="match status" value="1"/>
</dbReference>
<dbReference type="InterPro" id="IPR053307">
    <property type="entry name" value="Mitochondrial_IM_protease"/>
</dbReference>
<dbReference type="GO" id="GO:0004252">
    <property type="term" value="F:serine-type endopeptidase activity"/>
    <property type="evidence" value="ECO:0007669"/>
    <property type="project" value="InterPro"/>
</dbReference>
<evidence type="ECO:0000313" key="3">
    <source>
        <dbReference type="Proteomes" id="UP000247409"/>
    </source>
</evidence>
<dbReference type="Gene3D" id="2.10.109.10">
    <property type="entry name" value="Umud Fragment, subunit A"/>
    <property type="match status" value="1"/>
</dbReference>
<dbReference type="OrthoDB" id="308440at2759"/>
<keyword evidence="2" id="KW-0645">Protease</keyword>
<protein>
    <submittedName>
        <fullName evidence="2">Mitochondrial inner membrane protease subunit 1</fullName>
    </submittedName>
</protein>
<dbReference type="InterPro" id="IPR036286">
    <property type="entry name" value="LexA/Signal_pep-like_sf"/>
</dbReference>
<dbReference type="CDD" id="cd06530">
    <property type="entry name" value="S26_SPase_I"/>
    <property type="match status" value="1"/>
</dbReference>
<sequence length="221" mass="24987">MARFLYRLLRAFNFVGSTTDSQMRAAMRSSILLRDLMHADLEKPLSYSLPLTGNAMSPLFNNDVKDMNTVQDRLVIRRLSGSTQSFLNRVYVDDVVVILDPNDERRKYVRRIAALEGSHMHSTQDDPPFRIPKSHCWVERENKDTDAPDSTSFGPLSLQNVIGRVMYAIRSATEHGRVKNSPYAMASDSIVLAHENISKHFNPPPSQSQSGSQPQDKPNQN</sequence>
<name>A0A2V3IJU5_9FLOR</name>
<dbReference type="PANTHER" id="PTHR47040">
    <property type="entry name" value="OSJNBA0068L06.9 PROTEIN"/>
    <property type="match status" value="1"/>
</dbReference>
<comment type="caution">
    <text evidence="2">The sequence shown here is derived from an EMBL/GenBank/DDBJ whole genome shotgun (WGS) entry which is preliminary data.</text>
</comment>
<dbReference type="STRING" id="448386.A0A2V3IJU5"/>
<dbReference type="SUPFAM" id="SSF51306">
    <property type="entry name" value="LexA/Signal peptidase"/>
    <property type="match status" value="1"/>
</dbReference>
<dbReference type="GO" id="GO:0006465">
    <property type="term" value="P:signal peptide processing"/>
    <property type="evidence" value="ECO:0007669"/>
    <property type="project" value="InterPro"/>
</dbReference>
<evidence type="ECO:0000313" key="2">
    <source>
        <dbReference type="EMBL" id="PXF42318.1"/>
    </source>
</evidence>
<gene>
    <name evidence="2" type="ORF">BWQ96_07953</name>
</gene>
<keyword evidence="2" id="KW-0378">Hydrolase</keyword>
<evidence type="ECO:0000256" key="1">
    <source>
        <dbReference type="SAM" id="MobiDB-lite"/>
    </source>
</evidence>
<feature type="region of interest" description="Disordered" evidence="1">
    <location>
        <begin position="198"/>
        <end position="221"/>
    </location>
</feature>
<proteinExistence type="predicted"/>
<accession>A0A2V3IJU5</accession>
<dbReference type="Proteomes" id="UP000247409">
    <property type="component" value="Unassembled WGS sequence"/>
</dbReference>